<keyword evidence="3" id="KW-1185">Reference proteome</keyword>
<dbReference type="AlphaFoldDB" id="A0A484K7P7"/>
<sequence>MLISNKFEGDGFGSWQKSMTIALSAKNKLQFVKGQEIGDRVLYANTVAKLWEELDERFGQSNGARLYQIQKDICSTSQGNLDIAGYYTKIKRLWDELALVSNLPDCSCGAAQAIIKHEQDQKLVQFLMGLNSDYNTIRGNILIMRPLPSVSIAYGILIQEEKQRQIQAPVPFVPEHTSLNVNTQNAYRGRYDEKKIVICEYCKKKGHSANKCYRLVGFSKDFKFAKGKKVAANVFTGEDIELNDSRLDEQFTPEMCSRFMNTFHGDKTQHSVNPMSQAFSAHMAALHQMFVSYKVL</sequence>
<dbReference type="PANTHER" id="PTHR34222:SF33">
    <property type="entry name" value="RETROTRANSPOSON GAG DOMAIN-CONTAINING PROTEIN"/>
    <property type="match status" value="1"/>
</dbReference>
<dbReference type="OrthoDB" id="1274219at2759"/>
<accession>A0A484K7P7</accession>
<evidence type="ECO:0000313" key="2">
    <source>
        <dbReference type="EMBL" id="VFQ61981.1"/>
    </source>
</evidence>
<protein>
    <recommendedName>
        <fullName evidence="1">Retrotransposon Copia-like N-terminal domain-containing protein</fullName>
    </recommendedName>
</protein>
<evidence type="ECO:0000313" key="3">
    <source>
        <dbReference type="Proteomes" id="UP000595140"/>
    </source>
</evidence>
<dbReference type="Proteomes" id="UP000595140">
    <property type="component" value="Unassembled WGS sequence"/>
</dbReference>
<dbReference type="PANTHER" id="PTHR34222">
    <property type="entry name" value="GAG_PRE-INTEGRS DOMAIN-CONTAINING PROTEIN"/>
    <property type="match status" value="1"/>
</dbReference>
<evidence type="ECO:0000259" key="1">
    <source>
        <dbReference type="Pfam" id="PF14244"/>
    </source>
</evidence>
<reference evidence="2 3" key="1">
    <citation type="submission" date="2018-04" db="EMBL/GenBank/DDBJ databases">
        <authorList>
            <person name="Vogel A."/>
        </authorList>
    </citation>
    <scope>NUCLEOTIDE SEQUENCE [LARGE SCALE GENOMIC DNA]</scope>
</reference>
<feature type="domain" description="Retrotransposon Copia-like N-terminal" evidence="1">
    <location>
        <begin position="1"/>
        <end position="34"/>
    </location>
</feature>
<dbReference type="EMBL" id="OOIL02000215">
    <property type="protein sequence ID" value="VFQ61981.1"/>
    <property type="molecule type" value="Genomic_DNA"/>
</dbReference>
<gene>
    <name evidence="2" type="ORF">CCAM_LOCUS3757</name>
</gene>
<name>A0A484K7P7_9ASTE</name>
<organism evidence="2 3">
    <name type="scientific">Cuscuta campestris</name>
    <dbReference type="NCBI Taxonomy" id="132261"/>
    <lineage>
        <taxon>Eukaryota</taxon>
        <taxon>Viridiplantae</taxon>
        <taxon>Streptophyta</taxon>
        <taxon>Embryophyta</taxon>
        <taxon>Tracheophyta</taxon>
        <taxon>Spermatophyta</taxon>
        <taxon>Magnoliopsida</taxon>
        <taxon>eudicotyledons</taxon>
        <taxon>Gunneridae</taxon>
        <taxon>Pentapetalae</taxon>
        <taxon>asterids</taxon>
        <taxon>lamiids</taxon>
        <taxon>Solanales</taxon>
        <taxon>Convolvulaceae</taxon>
        <taxon>Cuscuteae</taxon>
        <taxon>Cuscuta</taxon>
        <taxon>Cuscuta subgen. Grammica</taxon>
        <taxon>Cuscuta sect. Cleistogrammica</taxon>
    </lineage>
</organism>
<dbReference type="InterPro" id="IPR029472">
    <property type="entry name" value="Copia-like_N"/>
</dbReference>
<dbReference type="Pfam" id="PF14244">
    <property type="entry name" value="Retrotran_gag_3"/>
    <property type="match status" value="1"/>
</dbReference>
<proteinExistence type="predicted"/>